<keyword evidence="2" id="KW-1185">Reference proteome</keyword>
<protein>
    <submittedName>
        <fullName evidence="1">Uncharacterized protein</fullName>
    </submittedName>
</protein>
<reference evidence="1 2" key="1">
    <citation type="journal article" date="2021" name="Nat. Commun.">
        <title>Genetic determinants of endophytism in the Arabidopsis root mycobiome.</title>
        <authorList>
            <person name="Mesny F."/>
            <person name="Miyauchi S."/>
            <person name="Thiergart T."/>
            <person name="Pickel B."/>
            <person name="Atanasova L."/>
            <person name="Karlsson M."/>
            <person name="Huettel B."/>
            <person name="Barry K.W."/>
            <person name="Haridas S."/>
            <person name="Chen C."/>
            <person name="Bauer D."/>
            <person name="Andreopoulos W."/>
            <person name="Pangilinan J."/>
            <person name="LaButti K."/>
            <person name="Riley R."/>
            <person name="Lipzen A."/>
            <person name="Clum A."/>
            <person name="Drula E."/>
            <person name="Henrissat B."/>
            <person name="Kohler A."/>
            <person name="Grigoriev I.V."/>
            <person name="Martin F.M."/>
            <person name="Hacquard S."/>
        </authorList>
    </citation>
    <scope>NUCLEOTIDE SEQUENCE [LARGE SCALE GENOMIC DNA]</scope>
    <source>
        <strain evidence="1 2">MPI-SDFR-AT-0079</strain>
    </source>
</reference>
<gene>
    <name evidence="1" type="ORF">F5144DRAFT_581228</name>
</gene>
<proteinExistence type="predicted"/>
<dbReference type="EMBL" id="JAGIZQ010000006">
    <property type="protein sequence ID" value="KAH6622703.1"/>
    <property type="molecule type" value="Genomic_DNA"/>
</dbReference>
<organism evidence="1 2">
    <name type="scientific">Chaetomium tenue</name>
    <dbReference type="NCBI Taxonomy" id="1854479"/>
    <lineage>
        <taxon>Eukaryota</taxon>
        <taxon>Fungi</taxon>
        <taxon>Dikarya</taxon>
        <taxon>Ascomycota</taxon>
        <taxon>Pezizomycotina</taxon>
        <taxon>Sordariomycetes</taxon>
        <taxon>Sordariomycetidae</taxon>
        <taxon>Sordariales</taxon>
        <taxon>Chaetomiaceae</taxon>
        <taxon>Chaetomium</taxon>
    </lineage>
</organism>
<sequence>MLIQPLPGDVVAQIKSSTVITSLNGAVYGLLQNSLDSGASKVNISIDYSRGNCTVEDDGCGIAPSNFQEDGGLGRLHYTSNYPPRPECHGKRGEFLASLAALSLLSIASHHRDYRTHNSLTIHNSRVISRNLPAPLEQRVLAFASGTRVSVRDLFGSMPVRVKQRAIEVERAGTSKEFDQLISKIVSLVLAWPGETTVSVQDSCAQRTVFLQAPGEVSLSRSSRATAPRILSRTTALLTQASLVEDEDVKSWVPIGATASGISIRGCVSLQPAATKRVQFIAIGIQPVLNEHGANLLYDDINRVFENSSFGMLEEAAIRNDEHPSETQKFTAKELKPKKGVDRWPMFFLQIMLDAEASLIGVDGFLDEKRQNVALIVDLLQVMAYEFLKKHHFCPKPTAAIERFKQPQRNSPGLTSKAPTALSAGLNNGQVDRRTGRSHSGHAPRKHIAPRSKSRLDKKQLSSPFMSWSKTKPHTQDKLGPKTSVSPTAVQETLGVVQRADNPLFDKSGGLMRRPFDDADNPTTALGNDPSENPLCEPQVDTGIGSARNTVIWIDPTTKIKSLIDPRTGFAVKPRVGTSIIVKPRLGSTQQPGNTLRLRKWKPAEIGGQETIIQTTEPQIPQVFQGFNSFHCDHGRGNFEYQELESLTAAENSNGNVLVTLEGRISKASLQAAEVVAQVDCKFILAKVGADIQPGSPGGALESDPLLILIDQHAADERCKVENLLKAYFVSSPAPAGQLVAQTQNLDKPLRFDLAKQDADLLVRFKKHFAHWGVVYETSHEQPPHVTVEVQSLPPSIVERCRLEPRLLIDLLRKEVWKLHETGSSGTRKPIHTGRDDDWVTRFHDCPSGIMELINSRACRSKSLRQVKRTTYTNGP</sequence>
<accession>A0ACB7P103</accession>
<comment type="caution">
    <text evidence="1">The sequence shown here is derived from an EMBL/GenBank/DDBJ whole genome shotgun (WGS) entry which is preliminary data.</text>
</comment>
<dbReference type="Proteomes" id="UP000724584">
    <property type="component" value="Unassembled WGS sequence"/>
</dbReference>
<evidence type="ECO:0000313" key="2">
    <source>
        <dbReference type="Proteomes" id="UP000724584"/>
    </source>
</evidence>
<name>A0ACB7P103_9PEZI</name>
<evidence type="ECO:0000313" key="1">
    <source>
        <dbReference type="EMBL" id="KAH6622703.1"/>
    </source>
</evidence>